<dbReference type="KEGG" id="pnt:G5B91_07770"/>
<evidence type="ECO:0000313" key="1">
    <source>
        <dbReference type="EMBL" id="QIE86166.1"/>
    </source>
</evidence>
<gene>
    <name evidence="1" type="ORF">G5B91_07770</name>
</gene>
<protein>
    <submittedName>
        <fullName evidence="1">Uncharacterized protein</fullName>
    </submittedName>
</protein>
<sequence>MAKPRTDKVRRQDAIRQRRLRANRKARKAALGAEKIKLEAYAGTRADIEAVRLVGGFDDEAEAITLGLRLLGNMARRSPAKFRHSIEPRNLV</sequence>
<reference evidence="1 2" key="1">
    <citation type="submission" date="2020-02" db="EMBL/GenBank/DDBJ databases">
        <title>Integrative conjugative elements (ICEs) and plasmids drive adaptation of Pseudomonas nitroreducens strain HBP1 to wastewater environment.</title>
        <authorList>
            <person name="Sentchilo V."/>
            <person name="Carraro N."/>
            <person name="Bertelli C."/>
            <person name="van der Meer J.R."/>
        </authorList>
    </citation>
    <scope>NUCLEOTIDE SEQUENCE [LARGE SCALE GENOMIC DNA]</scope>
    <source>
        <strain evidence="1 2">HBP1</strain>
    </source>
</reference>
<evidence type="ECO:0000313" key="2">
    <source>
        <dbReference type="Proteomes" id="UP000501063"/>
    </source>
</evidence>
<dbReference type="AlphaFoldDB" id="A0A6G6ISJ6"/>
<name>A0A6G6ISJ6_PSENT</name>
<dbReference type="Proteomes" id="UP000501063">
    <property type="component" value="Chromosome"/>
</dbReference>
<organism evidence="1 2">
    <name type="scientific">Pseudomonas nitroreducens</name>
    <dbReference type="NCBI Taxonomy" id="46680"/>
    <lineage>
        <taxon>Bacteria</taxon>
        <taxon>Pseudomonadati</taxon>
        <taxon>Pseudomonadota</taxon>
        <taxon>Gammaproteobacteria</taxon>
        <taxon>Pseudomonadales</taxon>
        <taxon>Pseudomonadaceae</taxon>
        <taxon>Pseudomonas</taxon>
    </lineage>
</organism>
<proteinExistence type="predicted"/>
<dbReference type="RefSeq" id="WP_038803272.1">
    <property type="nucleotide sequence ID" value="NZ_CP049140.1"/>
</dbReference>
<accession>A0A6G6ISJ6</accession>
<dbReference type="EMBL" id="CP049140">
    <property type="protein sequence ID" value="QIE86166.1"/>
    <property type="molecule type" value="Genomic_DNA"/>
</dbReference>